<feature type="transmembrane region" description="Helical" evidence="9">
    <location>
        <begin position="80"/>
        <end position="101"/>
    </location>
</feature>
<dbReference type="GO" id="GO:0005886">
    <property type="term" value="C:plasma membrane"/>
    <property type="evidence" value="ECO:0007669"/>
    <property type="project" value="TreeGrafter"/>
</dbReference>
<evidence type="ECO:0000256" key="6">
    <source>
        <dbReference type="ARBA" id="ARBA00023065"/>
    </source>
</evidence>
<keyword evidence="5 9" id="KW-1133">Transmembrane helix</keyword>
<dbReference type="EMBL" id="BLLK01000045">
    <property type="protein sequence ID" value="GFH51997.1"/>
    <property type="molecule type" value="Genomic_DNA"/>
</dbReference>
<evidence type="ECO:0000313" key="12">
    <source>
        <dbReference type="Proteomes" id="UP001054902"/>
    </source>
</evidence>
<feature type="transmembrane region" description="Helical" evidence="9">
    <location>
        <begin position="134"/>
        <end position="157"/>
    </location>
</feature>
<evidence type="ECO:0000256" key="4">
    <source>
        <dbReference type="ARBA" id="ARBA00022837"/>
    </source>
</evidence>
<dbReference type="Pfam" id="PF07885">
    <property type="entry name" value="Ion_trans_2"/>
    <property type="match status" value="2"/>
</dbReference>
<feature type="transmembrane region" description="Helical" evidence="9">
    <location>
        <begin position="204"/>
        <end position="223"/>
    </location>
</feature>
<dbReference type="GO" id="GO:0005737">
    <property type="term" value="C:cytoplasm"/>
    <property type="evidence" value="ECO:0007669"/>
    <property type="project" value="UniProtKB-ARBA"/>
</dbReference>
<dbReference type="GO" id="GO:0015271">
    <property type="term" value="F:outward rectifier potassium channel activity"/>
    <property type="evidence" value="ECO:0007669"/>
    <property type="project" value="TreeGrafter"/>
</dbReference>
<dbReference type="PANTHER" id="PTHR11003">
    <property type="entry name" value="POTASSIUM CHANNEL, SUBFAMILY K"/>
    <property type="match status" value="1"/>
</dbReference>
<dbReference type="GO" id="GO:0030322">
    <property type="term" value="P:stabilization of membrane potential"/>
    <property type="evidence" value="ECO:0007669"/>
    <property type="project" value="TreeGrafter"/>
</dbReference>
<dbReference type="Gene3D" id="1.10.287.70">
    <property type="match status" value="2"/>
</dbReference>
<evidence type="ECO:0000256" key="9">
    <source>
        <dbReference type="SAM" id="Phobius"/>
    </source>
</evidence>
<keyword evidence="4" id="KW-0106">Calcium</keyword>
<feature type="domain" description="EF-hand" evidence="10">
    <location>
        <begin position="303"/>
        <end position="329"/>
    </location>
</feature>
<dbReference type="InterPro" id="IPR013099">
    <property type="entry name" value="K_chnl_dom"/>
</dbReference>
<dbReference type="InterPro" id="IPR011992">
    <property type="entry name" value="EF-hand-dom_pair"/>
</dbReference>
<dbReference type="InterPro" id="IPR003280">
    <property type="entry name" value="2pore_dom_K_chnl"/>
</dbReference>
<evidence type="ECO:0000256" key="5">
    <source>
        <dbReference type="ARBA" id="ARBA00022989"/>
    </source>
</evidence>
<dbReference type="SUPFAM" id="SSF81324">
    <property type="entry name" value="Voltage-gated potassium channels"/>
    <property type="match status" value="2"/>
</dbReference>
<evidence type="ECO:0000256" key="1">
    <source>
        <dbReference type="ARBA" id="ARBA00004141"/>
    </source>
</evidence>
<dbReference type="InterPro" id="IPR018247">
    <property type="entry name" value="EF_Hand_1_Ca_BS"/>
</dbReference>
<dbReference type="PRINTS" id="PR01333">
    <property type="entry name" value="2POREKCHANEL"/>
</dbReference>
<dbReference type="PANTHER" id="PTHR11003:SF345">
    <property type="entry name" value="TWIK FAMILY OF POTASSIUM CHANNELS PROTEIN 18"/>
    <property type="match status" value="1"/>
</dbReference>
<feature type="domain" description="EF-hand" evidence="10">
    <location>
        <begin position="333"/>
        <end position="368"/>
    </location>
</feature>
<dbReference type="GO" id="GO:0005509">
    <property type="term" value="F:calcium ion binding"/>
    <property type="evidence" value="ECO:0007669"/>
    <property type="project" value="InterPro"/>
</dbReference>
<gene>
    <name evidence="11" type="ORF">CTEN210_08473</name>
</gene>
<keyword evidence="6" id="KW-0406">Ion transport</keyword>
<dbReference type="AlphaFoldDB" id="A0AAD3CTW7"/>
<evidence type="ECO:0000256" key="7">
    <source>
        <dbReference type="ARBA" id="ARBA00023136"/>
    </source>
</evidence>
<dbReference type="Pfam" id="PF13202">
    <property type="entry name" value="EF-hand_5"/>
    <property type="match status" value="1"/>
</dbReference>
<keyword evidence="8" id="KW-0407">Ion channel</keyword>
<accession>A0AAD3CTW7</accession>
<evidence type="ECO:0000259" key="10">
    <source>
        <dbReference type="PROSITE" id="PS50222"/>
    </source>
</evidence>
<protein>
    <recommendedName>
        <fullName evidence="10">EF-hand domain-containing protein</fullName>
    </recommendedName>
</protein>
<keyword evidence="7 9" id="KW-0472">Membrane</keyword>
<keyword evidence="3 9" id="KW-0812">Transmembrane</keyword>
<dbReference type="PROSITE" id="PS50222">
    <property type="entry name" value="EF_HAND_2"/>
    <property type="match status" value="2"/>
</dbReference>
<dbReference type="InterPro" id="IPR002048">
    <property type="entry name" value="EF_hand_dom"/>
</dbReference>
<comment type="caution">
    <text evidence="11">The sequence shown here is derived from an EMBL/GenBank/DDBJ whole genome shotgun (WGS) entry which is preliminary data.</text>
</comment>
<comment type="subcellular location">
    <subcellularLocation>
        <location evidence="1">Membrane</location>
        <topology evidence="1">Multi-pass membrane protein</topology>
    </subcellularLocation>
</comment>
<dbReference type="Gene3D" id="1.10.238.10">
    <property type="entry name" value="EF-hand"/>
    <property type="match status" value="1"/>
</dbReference>
<dbReference type="GO" id="GO:0022841">
    <property type="term" value="F:potassium ion leak channel activity"/>
    <property type="evidence" value="ECO:0007669"/>
    <property type="project" value="TreeGrafter"/>
</dbReference>
<evidence type="ECO:0000313" key="11">
    <source>
        <dbReference type="EMBL" id="GFH51997.1"/>
    </source>
</evidence>
<evidence type="ECO:0000256" key="2">
    <source>
        <dbReference type="ARBA" id="ARBA00022448"/>
    </source>
</evidence>
<feature type="transmembrane region" description="Helical" evidence="9">
    <location>
        <begin position="229"/>
        <end position="248"/>
    </location>
</feature>
<name>A0AAD3CTW7_9STRA</name>
<evidence type="ECO:0000256" key="8">
    <source>
        <dbReference type="ARBA" id="ARBA00023303"/>
    </source>
</evidence>
<dbReference type="PROSITE" id="PS00018">
    <property type="entry name" value="EF_HAND_1"/>
    <property type="match status" value="1"/>
</dbReference>
<reference evidence="11 12" key="1">
    <citation type="journal article" date="2021" name="Sci. Rep.">
        <title>The genome of the diatom Chaetoceros tenuissimus carries an ancient integrated fragment of an extant virus.</title>
        <authorList>
            <person name="Hongo Y."/>
            <person name="Kimura K."/>
            <person name="Takaki Y."/>
            <person name="Yoshida Y."/>
            <person name="Baba S."/>
            <person name="Kobayashi G."/>
            <person name="Nagasaki K."/>
            <person name="Hano T."/>
            <person name="Tomaru Y."/>
        </authorList>
    </citation>
    <scope>NUCLEOTIDE SEQUENCE [LARGE SCALE GENOMIC DNA]</scope>
    <source>
        <strain evidence="11 12">NIES-3715</strain>
    </source>
</reference>
<keyword evidence="2" id="KW-0813">Transport</keyword>
<evidence type="ECO:0000256" key="3">
    <source>
        <dbReference type="ARBA" id="ARBA00022692"/>
    </source>
</evidence>
<keyword evidence="12" id="KW-1185">Reference proteome</keyword>
<dbReference type="Proteomes" id="UP001054902">
    <property type="component" value="Unassembled WGS sequence"/>
</dbReference>
<dbReference type="SUPFAM" id="SSF47473">
    <property type="entry name" value="EF-hand"/>
    <property type="match status" value="1"/>
</dbReference>
<organism evidence="11 12">
    <name type="scientific">Chaetoceros tenuissimus</name>
    <dbReference type="NCBI Taxonomy" id="426638"/>
    <lineage>
        <taxon>Eukaryota</taxon>
        <taxon>Sar</taxon>
        <taxon>Stramenopiles</taxon>
        <taxon>Ochrophyta</taxon>
        <taxon>Bacillariophyta</taxon>
        <taxon>Coscinodiscophyceae</taxon>
        <taxon>Chaetocerotophycidae</taxon>
        <taxon>Chaetocerotales</taxon>
        <taxon>Chaetocerotaceae</taxon>
        <taxon>Chaetoceros</taxon>
    </lineage>
</organism>
<sequence length="378" mass="42958">MKFDTYASTHSNESDGNPTAYLSLTSEHSEGREISPFLDPIIDAADNMNVKNPSPIYRRVTDFKTGFDNFISFSEKRGTLYFCIFLFTIYFAVGAAVYSLLFEKWTIIDSLYFTVVTFTTCGFGDLVPETENEMIFTGIFVLFGVLVFATVAFGIVFERVFEKYENAIRQAQNKTSRHFLRRFHSSSGESLEEERLTSKLCSTFCEVLPLIVMVIGGAMGIGYIEDWEIVRSIYFAIVVGSSVGYGDVFPNKESTRLACVFYVPFAVGVTAEIFGKITSCYLSHKREQNEKDFLDRRLTMADIERMDRDKNGEVSKEEFLRFFLVTMGKCTHEDLDKLEDLFQKLDSCRDGKLSCNDLVEMTSDGDEELRASLLQGLQ</sequence>
<proteinExistence type="predicted"/>